<gene>
    <name evidence="4" type="ORF">HC757_13305</name>
</gene>
<evidence type="ECO:0000313" key="4">
    <source>
        <dbReference type="EMBL" id="NMH66138.1"/>
    </source>
</evidence>
<dbReference type="PIRSF" id="PIRSF029792">
    <property type="entry name" value="Pro_racemase"/>
    <property type="match status" value="1"/>
</dbReference>
<dbReference type="Gene3D" id="3.10.310.10">
    <property type="entry name" value="Diaminopimelate Epimerase, Chain A, domain 1"/>
    <property type="match status" value="2"/>
</dbReference>
<evidence type="ECO:0000256" key="1">
    <source>
        <dbReference type="ARBA" id="ARBA00001148"/>
    </source>
</evidence>
<dbReference type="InterPro" id="IPR008794">
    <property type="entry name" value="Pro_racemase_fam"/>
</dbReference>
<keyword evidence="5" id="KW-1185">Reference proteome</keyword>
<dbReference type="SUPFAM" id="SSF54506">
    <property type="entry name" value="Diaminopimelate epimerase-like"/>
    <property type="match status" value="1"/>
</dbReference>
<dbReference type="GO" id="GO:0047580">
    <property type="term" value="F:4-hydroxyproline epimerase activity"/>
    <property type="evidence" value="ECO:0007669"/>
    <property type="project" value="TreeGrafter"/>
</dbReference>
<dbReference type="EC" id="4.2.1.77" evidence="3"/>
<comment type="similarity">
    <text evidence="2">Belongs to the proline racemase family.</text>
</comment>
<dbReference type="Proteomes" id="UP000737113">
    <property type="component" value="Unassembled WGS sequence"/>
</dbReference>
<dbReference type="SFLD" id="SFLDS00028">
    <property type="entry name" value="Proline_Racemase"/>
    <property type="match status" value="1"/>
</dbReference>
<dbReference type="AlphaFoldDB" id="A0A972FTX7"/>
<accession>A0A972FTX7</accession>
<dbReference type="EMBL" id="JAAXYH010000009">
    <property type="protein sequence ID" value="NMH66138.1"/>
    <property type="molecule type" value="Genomic_DNA"/>
</dbReference>
<proteinExistence type="inferred from homology"/>
<name>A0A972FTX7_9GAMM</name>
<sequence>MHQFDLSEEGLARYRQFTCLDVHTEGEPLRIITSGYPEIPGDTMLAKRQYLTAHLDSYRSLLMHEPRGHADMYGALITEAVTPEADFGVLFMHNQGYSSMCGHGILGLLKAACETGVITLAKGPRSIGIDTPAGLVRASVERLNDGSLHASFLNVPSWAEALDCSVKVPELGVIAYDIGFGGAYYAYVDADRYGISCRADNQARLIALGQSIKQAVMAVHPLTHPLEADLGFLYGTIFTSREVTDPGAHSRHVCIFADGELDRSPTGTGVAGRIALLMARNEAQLGQALTIESIVDGRMTVTGVEQVGYQTKDAVIARVSGRAFITGRQQFLLDPQDVFQTGFMLAR</sequence>
<dbReference type="PANTHER" id="PTHR33442:SF1">
    <property type="entry name" value="TRANS-3-HYDROXY-L-PROLINE DEHYDRATASE"/>
    <property type="match status" value="1"/>
</dbReference>
<evidence type="ECO:0000313" key="5">
    <source>
        <dbReference type="Proteomes" id="UP000737113"/>
    </source>
</evidence>
<evidence type="ECO:0000256" key="3">
    <source>
        <dbReference type="ARBA" id="ARBA00013105"/>
    </source>
</evidence>
<dbReference type="Pfam" id="PF05544">
    <property type="entry name" value="Pro_racemase"/>
    <property type="match status" value="1"/>
</dbReference>
<organism evidence="4 5">
    <name type="scientific">Shewanella salipaludis</name>
    <dbReference type="NCBI Taxonomy" id="2723052"/>
    <lineage>
        <taxon>Bacteria</taxon>
        <taxon>Pseudomonadati</taxon>
        <taxon>Pseudomonadota</taxon>
        <taxon>Gammaproteobacteria</taxon>
        <taxon>Alteromonadales</taxon>
        <taxon>Shewanellaceae</taxon>
        <taxon>Shewanella</taxon>
    </lineage>
</organism>
<evidence type="ECO:0000256" key="2">
    <source>
        <dbReference type="ARBA" id="ARBA00007529"/>
    </source>
</evidence>
<dbReference type="GO" id="GO:0050346">
    <property type="term" value="F:trans-L-3-hydroxyproline dehydratase activity"/>
    <property type="evidence" value="ECO:0007669"/>
    <property type="project" value="UniProtKB-EC"/>
</dbReference>
<protein>
    <recommendedName>
        <fullName evidence="3">trans-L-3-hydroxyproline dehydratase</fullName>
        <ecNumber evidence="3">4.2.1.77</ecNumber>
    </recommendedName>
</protein>
<dbReference type="RefSeq" id="WP_169564859.1">
    <property type="nucleotide sequence ID" value="NZ_JAAXYH010000009.1"/>
</dbReference>
<reference evidence="4" key="1">
    <citation type="submission" date="2020-04" db="EMBL/GenBank/DDBJ databases">
        <title>Description of Shewanella salipaludis sp. nov., isolated from a salt marsh.</title>
        <authorList>
            <person name="Park S."/>
            <person name="Yoon J.-H."/>
        </authorList>
    </citation>
    <scope>NUCLEOTIDE SEQUENCE</scope>
    <source>
        <strain evidence="4">SHSM-M6</strain>
    </source>
</reference>
<comment type="caution">
    <text evidence="4">The sequence shown here is derived from an EMBL/GenBank/DDBJ whole genome shotgun (WGS) entry which is preliminary data.</text>
</comment>
<dbReference type="FunFam" id="3.10.310.10:FF:000003">
    <property type="entry name" value="Proline racemase"/>
    <property type="match status" value="1"/>
</dbReference>
<dbReference type="PANTHER" id="PTHR33442">
    <property type="entry name" value="TRANS-3-HYDROXY-L-PROLINE DEHYDRATASE"/>
    <property type="match status" value="1"/>
</dbReference>
<comment type="catalytic activity">
    <reaction evidence="1">
        <text>trans-3-hydroxy-L-proline = 1-pyrroline-2-carboxylate + H2O</text>
        <dbReference type="Rhea" id="RHEA:10320"/>
        <dbReference type="ChEBI" id="CHEBI:15377"/>
        <dbReference type="ChEBI" id="CHEBI:39785"/>
        <dbReference type="ChEBI" id="CHEBI:57938"/>
        <dbReference type="EC" id="4.2.1.77"/>
    </reaction>
</comment>